<dbReference type="Gene3D" id="3.40.50.150">
    <property type="entry name" value="Vaccinia Virus protein VP39"/>
    <property type="match status" value="1"/>
</dbReference>
<dbReference type="PANTHER" id="PTHR41313:SF1">
    <property type="entry name" value="DNA METHYLASE ADENINE-SPECIFIC DOMAIN-CONTAINING PROTEIN"/>
    <property type="match status" value="1"/>
</dbReference>
<gene>
    <name evidence="2" type="ORF">IV68_GL000988</name>
</gene>
<proteinExistence type="predicted"/>
<dbReference type="GO" id="GO:0008170">
    <property type="term" value="F:N-methyltransferase activity"/>
    <property type="evidence" value="ECO:0007669"/>
    <property type="project" value="InterPro"/>
</dbReference>
<comment type="caution">
    <text evidence="2">The sequence shown here is derived from an EMBL/GenBank/DDBJ whole genome shotgun (WGS) entry which is preliminary data.</text>
</comment>
<dbReference type="STRING" id="1123500.GCA_000420365_01009"/>
<dbReference type="InterPro" id="IPR029063">
    <property type="entry name" value="SAM-dependent_MTases_sf"/>
</dbReference>
<name>A0A0R2G4I6_9LACO</name>
<keyword evidence="2" id="KW-0808">Transferase</keyword>
<dbReference type="SUPFAM" id="SSF53335">
    <property type="entry name" value="S-adenosyl-L-methionine-dependent methyltransferases"/>
    <property type="match status" value="1"/>
</dbReference>
<reference evidence="2 3" key="1">
    <citation type="journal article" date="2015" name="Genome Announc.">
        <title>Expanding the biotechnology potential of lactobacilli through comparative genomics of 213 strains and associated genera.</title>
        <authorList>
            <person name="Sun Z."/>
            <person name="Harris H.M."/>
            <person name="McCann A."/>
            <person name="Guo C."/>
            <person name="Argimon S."/>
            <person name="Zhang W."/>
            <person name="Yang X."/>
            <person name="Jeffery I.B."/>
            <person name="Cooney J.C."/>
            <person name="Kagawa T.F."/>
            <person name="Liu W."/>
            <person name="Song Y."/>
            <person name="Salvetti E."/>
            <person name="Wrobel A."/>
            <person name="Rasinkangas P."/>
            <person name="Parkhill J."/>
            <person name="Rea M.C."/>
            <person name="O'Sullivan O."/>
            <person name="Ritari J."/>
            <person name="Douillard F.P."/>
            <person name="Paul Ross R."/>
            <person name="Yang R."/>
            <person name="Briner A.E."/>
            <person name="Felis G.E."/>
            <person name="de Vos W.M."/>
            <person name="Barrangou R."/>
            <person name="Klaenhammer T.R."/>
            <person name="Caufield P.W."/>
            <person name="Cui Y."/>
            <person name="Zhang H."/>
            <person name="O'Toole P.W."/>
        </authorList>
    </citation>
    <scope>NUCLEOTIDE SEQUENCE [LARGE SCALE GENOMIC DNA]</scope>
    <source>
        <strain evidence="2 3">DSM 20190</strain>
    </source>
</reference>
<dbReference type="InParanoid" id="A0A0R2G4I6"/>
<dbReference type="OrthoDB" id="9788159at2"/>
<accession>A0A0R2G4I6</accession>
<dbReference type="FunCoup" id="A0A0R2G4I6">
    <property type="interactions" value="22"/>
</dbReference>
<dbReference type="GO" id="GO:0032259">
    <property type="term" value="P:methylation"/>
    <property type="evidence" value="ECO:0007669"/>
    <property type="project" value="UniProtKB-KW"/>
</dbReference>
<organism evidence="2 3">
    <name type="scientific">Weissella halotolerans DSM 20190</name>
    <dbReference type="NCBI Taxonomy" id="1123500"/>
    <lineage>
        <taxon>Bacteria</taxon>
        <taxon>Bacillati</taxon>
        <taxon>Bacillota</taxon>
        <taxon>Bacilli</taxon>
        <taxon>Lactobacillales</taxon>
        <taxon>Lactobacillaceae</taxon>
        <taxon>Weissella</taxon>
    </lineage>
</organism>
<evidence type="ECO:0000313" key="3">
    <source>
        <dbReference type="Proteomes" id="UP000051296"/>
    </source>
</evidence>
<dbReference type="RefSeq" id="WP_022791762.1">
    <property type="nucleotide sequence ID" value="NZ_ATUU01000003.1"/>
</dbReference>
<dbReference type="AlphaFoldDB" id="A0A0R2G4I6"/>
<feature type="domain" description="DNA methylase adenine-specific" evidence="1">
    <location>
        <begin position="112"/>
        <end position="299"/>
    </location>
</feature>
<evidence type="ECO:0000259" key="1">
    <source>
        <dbReference type="Pfam" id="PF02384"/>
    </source>
</evidence>
<protein>
    <submittedName>
        <fullName evidence="2">Adenine-specific DNA methylase</fullName>
    </submittedName>
</protein>
<sequence>MFEQIEQAVNELATGMEAIATSEDVSAIESVITLFGVMLGQADEDFTALPIATQTVVKKAVLESKFNDLSPELKRQVLQLLLVKMMKQDGLPANYQITPDAIGIWVAFFAQTFLAPQKKHHLLDLTVGSGNLLATVQLALAQRGDSVSVTGIDNDDTMLTLASGVGALLDLHWHLYNQDAVAFHESIALQDLVVADLPVGFYPLTASETSQVAATEGLTYVHHLLIEKAVTMLRPGGLGLLLVPASIFESEQAAILLKYLQSQDVLFQGLVQFPEKLFANQQAAKALLIIQRNGAQAKQAEPAMLAKAPAVTDKAENEHFVSEMTKWMVTNRLTKN</sequence>
<dbReference type="Pfam" id="PF02384">
    <property type="entry name" value="N6_Mtase"/>
    <property type="match status" value="1"/>
</dbReference>
<keyword evidence="3" id="KW-1185">Reference proteome</keyword>
<dbReference type="PANTHER" id="PTHR41313">
    <property type="entry name" value="ADENINE-SPECIFIC METHYLTRANSFERASE"/>
    <property type="match status" value="1"/>
</dbReference>
<dbReference type="PATRIC" id="fig|1123500.6.peg.993"/>
<dbReference type="InterPro" id="IPR003356">
    <property type="entry name" value="DNA_methylase_A-5"/>
</dbReference>
<evidence type="ECO:0000313" key="2">
    <source>
        <dbReference type="EMBL" id="KRN31732.1"/>
    </source>
</evidence>
<dbReference type="eggNOG" id="COG0827">
    <property type="taxonomic scope" value="Bacteria"/>
</dbReference>
<dbReference type="Proteomes" id="UP000051296">
    <property type="component" value="Unassembled WGS sequence"/>
</dbReference>
<dbReference type="InterPro" id="IPR052933">
    <property type="entry name" value="DNA_Protect_Modify"/>
</dbReference>
<dbReference type="GO" id="GO:0003677">
    <property type="term" value="F:DNA binding"/>
    <property type="evidence" value="ECO:0007669"/>
    <property type="project" value="InterPro"/>
</dbReference>
<keyword evidence="2" id="KW-0489">Methyltransferase</keyword>
<dbReference type="EMBL" id="JQAX01000003">
    <property type="protein sequence ID" value="KRN31732.1"/>
    <property type="molecule type" value="Genomic_DNA"/>
</dbReference>